<evidence type="ECO:0000313" key="2">
    <source>
        <dbReference type="Proteomes" id="UP000239549"/>
    </source>
</evidence>
<reference evidence="2" key="1">
    <citation type="submission" date="2018-02" db="EMBL/GenBank/DDBJ databases">
        <title>Genome sequence of Desulfocucumis palustris strain NAW-5.</title>
        <authorList>
            <person name="Watanabe M."/>
            <person name="Kojima H."/>
            <person name="Fukui M."/>
        </authorList>
    </citation>
    <scope>NUCLEOTIDE SEQUENCE [LARGE SCALE GENOMIC DNA]</scope>
    <source>
        <strain evidence="2">NAW-5</strain>
    </source>
</reference>
<comment type="caution">
    <text evidence="1">The sequence shown here is derived from an EMBL/GenBank/DDBJ whole genome shotgun (WGS) entry which is preliminary data.</text>
</comment>
<dbReference type="AlphaFoldDB" id="A0A2L2X8M0"/>
<organism evidence="1 2">
    <name type="scientific">Desulfocucumis palustris</name>
    <dbReference type="NCBI Taxonomy" id="1898651"/>
    <lineage>
        <taxon>Bacteria</taxon>
        <taxon>Bacillati</taxon>
        <taxon>Bacillota</taxon>
        <taxon>Clostridia</taxon>
        <taxon>Eubacteriales</taxon>
        <taxon>Desulfocucumaceae</taxon>
        <taxon>Desulfocucumis</taxon>
    </lineage>
</organism>
<keyword evidence="2" id="KW-1185">Reference proteome</keyword>
<name>A0A2L2X8M0_9FIRM</name>
<dbReference type="EMBL" id="BFAV01000039">
    <property type="protein sequence ID" value="GBF32525.1"/>
    <property type="molecule type" value="Genomic_DNA"/>
</dbReference>
<protein>
    <submittedName>
        <fullName evidence="1">Argininosuccinate synthase</fullName>
    </submittedName>
</protein>
<gene>
    <name evidence="1" type="ORF">DCCM_0721</name>
</gene>
<sequence>MAHRELELLTIDRITLHCKEMVASRYTELVLTECGSHRCGKRWTLLWM</sequence>
<accession>A0A2L2X8M0</accession>
<dbReference type="Proteomes" id="UP000239549">
    <property type="component" value="Unassembled WGS sequence"/>
</dbReference>
<evidence type="ECO:0000313" key="1">
    <source>
        <dbReference type="EMBL" id="GBF32525.1"/>
    </source>
</evidence>
<proteinExistence type="predicted"/>